<protein>
    <submittedName>
        <fullName evidence="1">Uncharacterized protein</fullName>
    </submittedName>
</protein>
<reference evidence="1" key="1">
    <citation type="submission" date="2019-08" db="EMBL/GenBank/DDBJ databases">
        <authorList>
            <person name="Kucharzyk K."/>
            <person name="Murdoch R.W."/>
            <person name="Higgins S."/>
            <person name="Loffler F."/>
        </authorList>
    </citation>
    <scope>NUCLEOTIDE SEQUENCE</scope>
</reference>
<accession>A0A645HXJ8</accession>
<dbReference type="AlphaFoldDB" id="A0A645HXJ8"/>
<comment type="caution">
    <text evidence="1">The sequence shown here is derived from an EMBL/GenBank/DDBJ whole genome shotgun (WGS) entry which is preliminary data.</text>
</comment>
<name>A0A645HXJ8_9ZZZZ</name>
<dbReference type="EMBL" id="VSSQ01100969">
    <property type="protein sequence ID" value="MPN42919.1"/>
    <property type="molecule type" value="Genomic_DNA"/>
</dbReference>
<proteinExistence type="predicted"/>
<sequence length="102" mass="11355">MADGAFLELDMVYVLPYRRGLCARERGGHFACRARGAFSLRGDAAVAVHDNGQVCAGRVVYRYMPHLAVVEKCLYIHIVSHSLACGLRQPAFRHTRRGHQSS</sequence>
<gene>
    <name evidence="1" type="ORF">SDC9_190477</name>
</gene>
<evidence type="ECO:0000313" key="1">
    <source>
        <dbReference type="EMBL" id="MPN42919.1"/>
    </source>
</evidence>
<organism evidence="1">
    <name type="scientific">bioreactor metagenome</name>
    <dbReference type="NCBI Taxonomy" id="1076179"/>
    <lineage>
        <taxon>unclassified sequences</taxon>
        <taxon>metagenomes</taxon>
        <taxon>ecological metagenomes</taxon>
    </lineage>
</organism>